<gene>
    <name evidence="2" type="ORF">BDV95DRAFT_576775</name>
</gene>
<organism evidence="2 3">
    <name type="scientific">Massariosphaeria phaeospora</name>
    <dbReference type="NCBI Taxonomy" id="100035"/>
    <lineage>
        <taxon>Eukaryota</taxon>
        <taxon>Fungi</taxon>
        <taxon>Dikarya</taxon>
        <taxon>Ascomycota</taxon>
        <taxon>Pezizomycotina</taxon>
        <taxon>Dothideomycetes</taxon>
        <taxon>Pleosporomycetidae</taxon>
        <taxon>Pleosporales</taxon>
        <taxon>Pleosporales incertae sedis</taxon>
        <taxon>Massariosphaeria</taxon>
    </lineage>
</organism>
<dbReference type="AlphaFoldDB" id="A0A7C8I3K3"/>
<proteinExistence type="predicted"/>
<accession>A0A7C8I3K3</accession>
<evidence type="ECO:0000256" key="1">
    <source>
        <dbReference type="SAM" id="Phobius"/>
    </source>
</evidence>
<dbReference type="EMBL" id="JAADJZ010000015">
    <property type="protein sequence ID" value="KAF2869968.1"/>
    <property type="molecule type" value="Genomic_DNA"/>
</dbReference>
<name>A0A7C8I3K3_9PLEO</name>
<reference evidence="2 3" key="1">
    <citation type="submission" date="2020-01" db="EMBL/GenBank/DDBJ databases">
        <authorList>
            <consortium name="DOE Joint Genome Institute"/>
            <person name="Haridas S."/>
            <person name="Albert R."/>
            <person name="Binder M."/>
            <person name="Bloem J."/>
            <person name="Labutti K."/>
            <person name="Salamov A."/>
            <person name="Andreopoulos B."/>
            <person name="Baker S.E."/>
            <person name="Barry K."/>
            <person name="Bills G."/>
            <person name="Bluhm B.H."/>
            <person name="Cannon C."/>
            <person name="Castanera R."/>
            <person name="Culley D.E."/>
            <person name="Daum C."/>
            <person name="Ezra D."/>
            <person name="Gonzalez J.B."/>
            <person name="Henrissat B."/>
            <person name="Kuo A."/>
            <person name="Liang C."/>
            <person name="Lipzen A."/>
            <person name="Lutzoni F."/>
            <person name="Magnuson J."/>
            <person name="Mondo S."/>
            <person name="Nolan M."/>
            <person name="Ohm R."/>
            <person name="Pangilinan J."/>
            <person name="Park H.-J.H."/>
            <person name="Ramirez L."/>
            <person name="Alfaro M."/>
            <person name="Sun H."/>
            <person name="Tritt A."/>
            <person name="Yoshinaga Y."/>
            <person name="Zwiers L.-H.L."/>
            <person name="Turgeon B.G."/>
            <person name="Goodwin S.B."/>
            <person name="Spatafora J.W."/>
            <person name="Crous P.W."/>
            <person name="Grigoriev I.V."/>
        </authorList>
    </citation>
    <scope>NUCLEOTIDE SEQUENCE [LARGE SCALE GENOMIC DNA]</scope>
    <source>
        <strain evidence="2 3">CBS 611.86</strain>
    </source>
</reference>
<evidence type="ECO:0000313" key="2">
    <source>
        <dbReference type="EMBL" id="KAF2869968.1"/>
    </source>
</evidence>
<feature type="non-terminal residue" evidence="2">
    <location>
        <position position="64"/>
    </location>
</feature>
<keyword evidence="3" id="KW-1185">Reference proteome</keyword>
<evidence type="ECO:0000313" key="3">
    <source>
        <dbReference type="Proteomes" id="UP000481861"/>
    </source>
</evidence>
<sequence>MVRVLGLIAVFLSWNVCLGCLLDWRELRAISGFFLIATGLAMLSHVPEQRDQTLRHSTLSNYLP</sequence>
<feature type="transmembrane region" description="Helical" evidence="1">
    <location>
        <begin position="29"/>
        <end position="46"/>
    </location>
</feature>
<keyword evidence="1" id="KW-0812">Transmembrane</keyword>
<keyword evidence="1" id="KW-0472">Membrane</keyword>
<comment type="caution">
    <text evidence="2">The sequence shown here is derived from an EMBL/GenBank/DDBJ whole genome shotgun (WGS) entry which is preliminary data.</text>
</comment>
<protein>
    <submittedName>
        <fullName evidence="2">Uncharacterized protein</fullName>
    </submittedName>
</protein>
<keyword evidence="1" id="KW-1133">Transmembrane helix</keyword>
<dbReference type="Proteomes" id="UP000481861">
    <property type="component" value="Unassembled WGS sequence"/>
</dbReference>